<dbReference type="EMBL" id="MU275872">
    <property type="protein sequence ID" value="KAI0049500.1"/>
    <property type="molecule type" value="Genomic_DNA"/>
</dbReference>
<dbReference type="Proteomes" id="UP000814033">
    <property type="component" value="Unassembled WGS sequence"/>
</dbReference>
<comment type="caution">
    <text evidence="1">The sequence shown here is derived from an EMBL/GenBank/DDBJ whole genome shotgun (WGS) entry which is preliminary data.</text>
</comment>
<keyword evidence="2" id="KW-1185">Reference proteome</keyword>
<protein>
    <submittedName>
        <fullName evidence="1">Uncharacterized protein</fullName>
    </submittedName>
</protein>
<organism evidence="1 2">
    <name type="scientific">Auriscalpium vulgare</name>
    <dbReference type="NCBI Taxonomy" id="40419"/>
    <lineage>
        <taxon>Eukaryota</taxon>
        <taxon>Fungi</taxon>
        <taxon>Dikarya</taxon>
        <taxon>Basidiomycota</taxon>
        <taxon>Agaricomycotina</taxon>
        <taxon>Agaricomycetes</taxon>
        <taxon>Russulales</taxon>
        <taxon>Auriscalpiaceae</taxon>
        <taxon>Auriscalpium</taxon>
    </lineage>
</organism>
<reference evidence="1" key="1">
    <citation type="submission" date="2021-02" db="EMBL/GenBank/DDBJ databases">
        <authorList>
            <consortium name="DOE Joint Genome Institute"/>
            <person name="Ahrendt S."/>
            <person name="Looney B.P."/>
            <person name="Miyauchi S."/>
            <person name="Morin E."/>
            <person name="Drula E."/>
            <person name="Courty P.E."/>
            <person name="Chicoki N."/>
            <person name="Fauchery L."/>
            <person name="Kohler A."/>
            <person name="Kuo A."/>
            <person name="Labutti K."/>
            <person name="Pangilinan J."/>
            <person name="Lipzen A."/>
            <person name="Riley R."/>
            <person name="Andreopoulos W."/>
            <person name="He G."/>
            <person name="Johnson J."/>
            <person name="Barry K.W."/>
            <person name="Grigoriev I.V."/>
            <person name="Nagy L."/>
            <person name="Hibbett D."/>
            <person name="Henrissat B."/>
            <person name="Matheny P.B."/>
            <person name="Labbe J."/>
            <person name="Martin F."/>
        </authorList>
    </citation>
    <scope>NUCLEOTIDE SEQUENCE</scope>
    <source>
        <strain evidence="1">FP105234-sp</strain>
    </source>
</reference>
<proteinExistence type="predicted"/>
<gene>
    <name evidence="1" type="ORF">FA95DRAFT_857757</name>
</gene>
<reference evidence="1" key="2">
    <citation type="journal article" date="2022" name="New Phytol.">
        <title>Evolutionary transition to the ectomycorrhizal habit in the genomes of a hyperdiverse lineage of mushroom-forming fungi.</title>
        <authorList>
            <person name="Looney B."/>
            <person name="Miyauchi S."/>
            <person name="Morin E."/>
            <person name="Drula E."/>
            <person name="Courty P.E."/>
            <person name="Kohler A."/>
            <person name="Kuo A."/>
            <person name="LaButti K."/>
            <person name="Pangilinan J."/>
            <person name="Lipzen A."/>
            <person name="Riley R."/>
            <person name="Andreopoulos W."/>
            <person name="He G."/>
            <person name="Johnson J."/>
            <person name="Nolan M."/>
            <person name="Tritt A."/>
            <person name="Barry K.W."/>
            <person name="Grigoriev I.V."/>
            <person name="Nagy L.G."/>
            <person name="Hibbett D."/>
            <person name="Henrissat B."/>
            <person name="Matheny P.B."/>
            <person name="Labbe J."/>
            <person name="Martin F.M."/>
        </authorList>
    </citation>
    <scope>NUCLEOTIDE SEQUENCE</scope>
    <source>
        <strain evidence="1">FP105234-sp</strain>
    </source>
</reference>
<evidence type="ECO:0000313" key="2">
    <source>
        <dbReference type="Proteomes" id="UP000814033"/>
    </source>
</evidence>
<accession>A0ACB8S0V7</accession>
<name>A0ACB8S0V7_9AGAM</name>
<evidence type="ECO:0000313" key="1">
    <source>
        <dbReference type="EMBL" id="KAI0049500.1"/>
    </source>
</evidence>
<sequence>MIPVGLQLFAFPLSSSPSIFSGPLLKIWNRLCRLIRASWAYLRSYPRTHVSSTAISPPKVPRTFVSASNAYTRNGAAADPYSSSQDVTAESTHTFEPAHDLSIYLPEGYEQEERPRSPSPPLSPHAASSITMPVSPHLPSVSEEKPFVHIVPIYPQKVERYKRDINVWVKSNVAGLDLVTDIGPSGVKYRQSMTASGLLSRRSNGNTLMIVLKTAGRVDITRKVLCTIPSLTGSCACPPMPISPIVRSARRSTV</sequence>